<evidence type="ECO:0000256" key="3">
    <source>
        <dbReference type="ARBA" id="ARBA00022801"/>
    </source>
</evidence>
<evidence type="ECO:0000313" key="11">
    <source>
        <dbReference type="EMBL" id="AAF09777.1"/>
    </source>
</evidence>
<dbReference type="PANTHER" id="PTHR22726">
    <property type="entry name" value="METALLOENDOPEPTIDASE OMA1"/>
    <property type="match status" value="1"/>
</dbReference>
<reference evidence="11 12" key="1">
    <citation type="journal article" date="1999" name="Science">
        <title>Genome sequence of the radioresistant bacterium Deinococcus radiodurans R1.</title>
        <authorList>
            <person name="White O."/>
            <person name="Eisen J.A."/>
            <person name="Heidelberg J.F."/>
            <person name="Hickey E.K."/>
            <person name="Peterson J.D."/>
            <person name="Dodson R.J."/>
            <person name="Haft D.H."/>
            <person name="Gwinn M.L."/>
            <person name="Nelson W.C."/>
            <person name="Richardson D.L."/>
            <person name="Moffat K.S."/>
            <person name="Qin H."/>
            <person name="Jiang L."/>
            <person name="Pamphile W."/>
            <person name="Crosby M."/>
            <person name="Shen M."/>
            <person name="Vamathevan J.J."/>
            <person name="Lam P."/>
            <person name="McDonald L."/>
            <person name="Utterback T."/>
            <person name="Zalewski C."/>
            <person name="Makarova K.S."/>
            <person name="Aravind L."/>
            <person name="Daly M.J."/>
            <person name="Minton K.W."/>
            <person name="Fleischmann R.D."/>
            <person name="Ketchum K.A."/>
            <person name="Nelson K.E."/>
            <person name="Salzberg S."/>
            <person name="Smith H.O."/>
            <person name="Venter J.C."/>
            <person name="Fraser C.M."/>
        </authorList>
    </citation>
    <scope>NUCLEOTIDE SEQUENCE [LARGE SCALE GENOMIC DNA]</scope>
    <source>
        <strain evidence="12">ATCC 13939 / DSM 20539 / JCM 16871 / LMG 4051 / NBRC 15346 / NCIMB 9279 / R1 / VKM B-1422</strain>
    </source>
</reference>
<dbReference type="InterPro" id="IPR055518">
    <property type="entry name" value="DUF7092"/>
</dbReference>
<dbReference type="InterPro" id="IPR051156">
    <property type="entry name" value="Mito/Outer_Membr_Metalloprot"/>
</dbReference>
<evidence type="ECO:0000259" key="10">
    <source>
        <dbReference type="Pfam" id="PF23368"/>
    </source>
</evidence>
<dbReference type="PaxDb" id="243230-DR_0190"/>
<comment type="similarity">
    <text evidence="6">Belongs to the peptidase M48 family.</text>
</comment>
<sequence>MTTPTPTPTPTSQSLAAPFAQGVEGVYFDGRSSRDRAATLRVLGSGDLSSGAPLAVLRVAPTDGEPGSEQQWPLRQVQFDPPLAGVRRVVKLPDGGRFETNDDRAITALEAAVGRNRGLRGVRRLESDWGLTLGAVVTLGLFVWGFLTYGLPAMARSAAAATPRSVLTSFDTSAIEVLDNGTFMGPTHLSAARQAQLQREFKDVAQWAGGGYPYRLLLRDGTPQANGDKDSPAPSGSIGTNAFALPGGTVVMTEQLVKLAHSDRELMGVLAHETGHVTHRHSLSSIYQGLGLTLLTTAVTGDLIGASTFAAAVPTWLLKNGYSRQSETQSDEVAGRFLMERYGTTKPLRDVLARLETEDENADENSVKRDDPGAFLQTHPGTAERIRHLREIEQNWPQRRGK</sequence>
<dbReference type="EnsemblBacteria" id="AAF09777">
    <property type="protein sequence ID" value="AAF09777"/>
    <property type="gene ID" value="DR_0190"/>
</dbReference>
<keyword evidence="8" id="KW-0472">Membrane</keyword>
<feature type="domain" description="DUF7092" evidence="10">
    <location>
        <begin position="23"/>
        <end position="112"/>
    </location>
</feature>
<dbReference type="GO" id="GO:0004222">
    <property type="term" value="F:metalloendopeptidase activity"/>
    <property type="evidence" value="ECO:0000318"/>
    <property type="project" value="GO_Central"/>
</dbReference>
<evidence type="ECO:0000256" key="7">
    <source>
        <dbReference type="SAM" id="MobiDB-lite"/>
    </source>
</evidence>
<keyword evidence="2" id="KW-0479">Metal-binding</keyword>
<comment type="cofactor">
    <cofactor evidence="6">
        <name>Zn(2+)</name>
        <dbReference type="ChEBI" id="CHEBI:29105"/>
    </cofactor>
    <text evidence="6">Binds 1 zinc ion per subunit.</text>
</comment>
<evidence type="ECO:0000256" key="1">
    <source>
        <dbReference type="ARBA" id="ARBA00022670"/>
    </source>
</evidence>
<keyword evidence="5 6" id="KW-0482">Metalloprotease</keyword>
<keyword evidence="8" id="KW-1133">Transmembrane helix</keyword>
<dbReference type="Proteomes" id="UP000002524">
    <property type="component" value="Chromosome 1"/>
</dbReference>
<dbReference type="GO" id="GO:0046872">
    <property type="term" value="F:metal ion binding"/>
    <property type="evidence" value="ECO:0007669"/>
    <property type="project" value="UniProtKB-KW"/>
</dbReference>
<feature type="transmembrane region" description="Helical" evidence="8">
    <location>
        <begin position="129"/>
        <end position="147"/>
    </location>
</feature>
<dbReference type="GeneID" id="69516421"/>
<evidence type="ECO:0000313" key="12">
    <source>
        <dbReference type="Proteomes" id="UP000002524"/>
    </source>
</evidence>
<dbReference type="InParanoid" id="Q9RXW5"/>
<dbReference type="Pfam" id="PF01435">
    <property type="entry name" value="Peptidase_M48"/>
    <property type="match status" value="1"/>
</dbReference>
<evidence type="ECO:0000256" key="6">
    <source>
        <dbReference type="RuleBase" id="RU003983"/>
    </source>
</evidence>
<dbReference type="HOGENOM" id="CLU_029002_0_1_0"/>
<dbReference type="InterPro" id="IPR001915">
    <property type="entry name" value="Peptidase_M48"/>
</dbReference>
<dbReference type="PIR" id="G75549">
    <property type="entry name" value="G75549"/>
</dbReference>
<keyword evidence="8" id="KW-0812">Transmembrane</keyword>
<protein>
    <submittedName>
        <fullName evidence="11">Uncharacterized protein</fullName>
    </submittedName>
</protein>
<dbReference type="Gene3D" id="3.30.2010.10">
    <property type="entry name" value="Metalloproteases ('zincins'), catalytic domain"/>
    <property type="match status" value="1"/>
</dbReference>
<evidence type="ECO:0000256" key="5">
    <source>
        <dbReference type="ARBA" id="ARBA00023049"/>
    </source>
</evidence>
<evidence type="ECO:0000256" key="4">
    <source>
        <dbReference type="ARBA" id="ARBA00022833"/>
    </source>
</evidence>
<dbReference type="EMBL" id="AE000513">
    <property type="protein sequence ID" value="AAF09777.1"/>
    <property type="molecule type" value="Genomic_DNA"/>
</dbReference>
<dbReference type="AlphaFoldDB" id="Q9RXW5"/>
<gene>
    <name evidence="11" type="ordered locus">DR_0190</name>
</gene>
<dbReference type="GO" id="GO:0051603">
    <property type="term" value="P:proteolysis involved in protein catabolic process"/>
    <property type="evidence" value="ECO:0000318"/>
    <property type="project" value="GO_Central"/>
</dbReference>
<accession>Q9RXW5</accession>
<dbReference type="STRING" id="243230.DR_0190"/>
<dbReference type="GO" id="GO:0016020">
    <property type="term" value="C:membrane"/>
    <property type="evidence" value="ECO:0000318"/>
    <property type="project" value="GO_Central"/>
</dbReference>
<dbReference type="CDD" id="cd07332">
    <property type="entry name" value="M48C_Oma1_like"/>
    <property type="match status" value="1"/>
</dbReference>
<keyword evidence="3 6" id="KW-0378">Hydrolase</keyword>
<dbReference type="RefSeq" id="WP_010886836.1">
    <property type="nucleotide sequence ID" value="NC_001263.1"/>
</dbReference>
<name>Q9RXW5_DEIRA</name>
<dbReference type="KEGG" id="dra:DR_0190"/>
<dbReference type="eggNOG" id="COG0501">
    <property type="taxonomic scope" value="Bacteria"/>
</dbReference>
<evidence type="ECO:0000259" key="9">
    <source>
        <dbReference type="Pfam" id="PF01435"/>
    </source>
</evidence>
<keyword evidence="1 6" id="KW-0645">Protease</keyword>
<dbReference type="OrthoDB" id="9810445at2"/>
<dbReference type="PATRIC" id="fig|243230.17.peg.354"/>
<keyword evidence="12" id="KW-1185">Reference proteome</keyword>
<keyword evidence="4 6" id="KW-0862">Zinc</keyword>
<feature type="domain" description="Peptidase M48" evidence="9">
    <location>
        <begin position="192"/>
        <end position="392"/>
    </location>
</feature>
<evidence type="ECO:0000256" key="8">
    <source>
        <dbReference type="SAM" id="Phobius"/>
    </source>
</evidence>
<evidence type="ECO:0000256" key="2">
    <source>
        <dbReference type="ARBA" id="ARBA00022723"/>
    </source>
</evidence>
<dbReference type="Pfam" id="PF23368">
    <property type="entry name" value="DUF7092"/>
    <property type="match status" value="1"/>
</dbReference>
<dbReference type="PANTHER" id="PTHR22726:SF1">
    <property type="entry name" value="METALLOENDOPEPTIDASE OMA1, MITOCHONDRIAL"/>
    <property type="match status" value="1"/>
</dbReference>
<organism evidence="11 12">
    <name type="scientific">Deinococcus radiodurans (strain ATCC 13939 / DSM 20539 / JCM 16871 / CCUG 27074 / LMG 4051 / NBRC 15346 / NCIMB 9279 / VKM B-1422 / R1)</name>
    <dbReference type="NCBI Taxonomy" id="243230"/>
    <lineage>
        <taxon>Bacteria</taxon>
        <taxon>Thermotogati</taxon>
        <taxon>Deinococcota</taxon>
        <taxon>Deinococci</taxon>
        <taxon>Deinococcales</taxon>
        <taxon>Deinococcaceae</taxon>
        <taxon>Deinococcus</taxon>
    </lineage>
</organism>
<feature type="region of interest" description="Disordered" evidence="7">
    <location>
        <begin position="358"/>
        <end position="386"/>
    </location>
</feature>
<proteinExistence type="inferred from homology"/>